<dbReference type="SMART" id="SM00862">
    <property type="entry name" value="Trans_reg_C"/>
    <property type="match status" value="1"/>
</dbReference>
<dbReference type="InterPro" id="IPR036388">
    <property type="entry name" value="WH-like_DNA-bd_sf"/>
</dbReference>
<dbReference type="Gene3D" id="6.10.250.690">
    <property type="match status" value="1"/>
</dbReference>
<dbReference type="GO" id="GO:0032993">
    <property type="term" value="C:protein-DNA complex"/>
    <property type="evidence" value="ECO:0007669"/>
    <property type="project" value="TreeGrafter"/>
</dbReference>
<evidence type="ECO:0000256" key="7">
    <source>
        <dbReference type="ARBA" id="ARBA00024735"/>
    </source>
</evidence>
<evidence type="ECO:0000256" key="3">
    <source>
        <dbReference type="ARBA" id="ARBA00023012"/>
    </source>
</evidence>
<dbReference type="PROSITE" id="PS51755">
    <property type="entry name" value="OMPR_PHOB"/>
    <property type="match status" value="1"/>
</dbReference>
<evidence type="ECO:0000256" key="1">
    <source>
        <dbReference type="ARBA" id="ARBA00013332"/>
    </source>
</evidence>
<dbReference type="Pfam" id="PF00486">
    <property type="entry name" value="Trans_reg_C"/>
    <property type="match status" value="1"/>
</dbReference>
<keyword evidence="5 9" id="KW-0238">DNA-binding</keyword>
<comment type="caution">
    <text evidence="12">The sequence shown here is derived from an EMBL/GenBank/DDBJ whole genome shotgun (WGS) entry which is preliminary data.</text>
</comment>
<name>A0AAJ1IDN0_9SPIO</name>
<dbReference type="PANTHER" id="PTHR48111">
    <property type="entry name" value="REGULATOR OF RPOS"/>
    <property type="match status" value="1"/>
</dbReference>
<dbReference type="Gene3D" id="3.40.50.2300">
    <property type="match status" value="1"/>
</dbReference>
<dbReference type="Pfam" id="PF00072">
    <property type="entry name" value="Response_reg"/>
    <property type="match status" value="1"/>
</dbReference>
<evidence type="ECO:0000256" key="5">
    <source>
        <dbReference type="ARBA" id="ARBA00023125"/>
    </source>
</evidence>
<dbReference type="InterPro" id="IPR001867">
    <property type="entry name" value="OmpR/PhoB-type_DNA-bd"/>
</dbReference>
<dbReference type="GO" id="GO:0000976">
    <property type="term" value="F:transcription cis-regulatory region binding"/>
    <property type="evidence" value="ECO:0007669"/>
    <property type="project" value="TreeGrafter"/>
</dbReference>
<keyword evidence="2 8" id="KW-0597">Phosphoprotein</keyword>
<dbReference type="PANTHER" id="PTHR48111:SF1">
    <property type="entry name" value="TWO-COMPONENT RESPONSE REGULATOR ORR33"/>
    <property type="match status" value="1"/>
</dbReference>
<gene>
    <name evidence="12" type="ORF">PQJ61_01805</name>
</gene>
<dbReference type="SMART" id="SM00448">
    <property type="entry name" value="REC"/>
    <property type="match status" value="1"/>
</dbReference>
<evidence type="ECO:0000259" key="10">
    <source>
        <dbReference type="PROSITE" id="PS50110"/>
    </source>
</evidence>
<keyword evidence="6" id="KW-0804">Transcription</keyword>
<evidence type="ECO:0000256" key="9">
    <source>
        <dbReference type="PROSITE-ProRule" id="PRU01091"/>
    </source>
</evidence>
<feature type="domain" description="Response regulatory" evidence="10">
    <location>
        <begin position="9"/>
        <end position="123"/>
    </location>
</feature>
<comment type="function">
    <text evidence="7">This protein is a positive regulator for the phosphate regulon. Transcription of this operon is positively regulated by PhoB and PhoR when phosphate is limited.</text>
</comment>
<dbReference type="SUPFAM" id="SSF52172">
    <property type="entry name" value="CheY-like"/>
    <property type="match status" value="1"/>
</dbReference>
<sequence>MDIDVISGHILIIEDDKEISDIVAINLKDAGLETTQINDGKNGLQSALKGGWDLIILDIMLPHIDGITICRRIRASEDYTPIIMLTARAEEIDRVLGLELGADDYMTKPFSILEMTARVKALLRRSQRKKLTSDAPVIGSSSDTERIGKLEINFIKHQCTVDDEPLDLTVKEFELLSLFVRNPGRAYSRADLLNLVWEYSFKGYEHTVNTHINRLRNKIEKDPAHPEYLLTVWGVGYRFAERSEVE</sequence>
<dbReference type="InterPro" id="IPR016032">
    <property type="entry name" value="Sig_transdc_resp-reg_C-effctor"/>
</dbReference>
<dbReference type="InterPro" id="IPR039420">
    <property type="entry name" value="WalR-like"/>
</dbReference>
<dbReference type="InterPro" id="IPR001789">
    <property type="entry name" value="Sig_transdc_resp-reg_receiver"/>
</dbReference>
<dbReference type="EMBL" id="JAQQAL010000006">
    <property type="protein sequence ID" value="MDC7225480.1"/>
    <property type="molecule type" value="Genomic_DNA"/>
</dbReference>
<dbReference type="CDD" id="cd00383">
    <property type="entry name" value="trans_reg_C"/>
    <property type="match status" value="1"/>
</dbReference>
<dbReference type="InterPro" id="IPR011006">
    <property type="entry name" value="CheY-like_superfamily"/>
</dbReference>
<dbReference type="SUPFAM" id="SSF46894">
    <property type="entry name" value="C-terminal effector domain of the bipartite response regulators"/>
    <property type="match status" value="1"/>
</dbReference>
<feature type="domain" description="OmpR/PhoB-type" evidence="11">
    <location>
        <begin position="142"/>
        <end position="241"/>
    </location>
</feature>
<feature type="DNA-binding region" description="OmpR/PhoB-type" evidence="9">
    <location>
        <begin position="142"/>
        <end position="241"/>
    </location>
</feature>
<dbReference type="Proteomes" id="UP001221217">
    <property type="component" value="Unassembled WGS sequence"/>
</dbReference>
<keyword evidence="3" id="KW-0902">Two-component regulatory system</keyword>
<feature type="modified residue" description="4-aspartylphosphate" evidence="8">
    <location>
        <position position="58"/>
    </location>
</feature>
<evidence type="ECO:0000313" key="13">
    <source>
        <dbReference type="Proteomes" id="UP001221217"/>
    </source>
</evidence>
<evidence type="ECO:0000256" key="8">
    <source>
        <dbReference type="PROSITE-ProRule" id="PRU00169"/>
    </source>
</evidence>
<dbReference type="GO" id="GO:0006355">
    <property type="term" value="P:regulation of DNA-templated transcription"/>
    <property type="evidence" value="ECO:0007669"/>
    <property type="project" value="InterPro"/>
</dbReference>
<reference evidence="12 13" key="1">
    <citation type="submission" date="2022-12" db="EMBL/GenBank/DDBJ databases">
        <title>Metagenome assembled genome from gulf of manar.</title>
        <authorList>
            <person name="Kohli P."/>
            <person name="Pk S."/>
            <person name="Venkata Ramana C."/>
            <person name="Sasikala C."/>
        </authorList>
    </citation>
    <scope>NUCLEOTIDE SEQUENCE [LARGE SCALE GENOMIC DNA]</scope>
    <source>
        <strain evidence="12">JB008</strain>
    </source>
</reference>
<evidence type="ECO:0000259" key="11">
    <source>
        <dbReference type="PROSITE" id="PS51755"/>
    </source>
</evidence>
<evidence type="ECO:0000313" key="12">
    <source>
        <dbReference type="EMBL" id="MDC7225480.1"/>
    </source>
</evidence>
<evidence type="ECO:0000256" key="2">
    <source>
        <dbReference type="ARBA" id="ARBA00022553"/>
    </source>
</evidence>
<protein>
    <recommendedName>
        <fullName evidence="1">Phosphate regulon transcriptional regulatory protein PhoB</fullName>
    </recommendedName>
</protein>
<dbReference type="FunFam" id="3.40.50.2300:FF:000001">
    <property type="entry name" value="DNA-binding response regulator PhoB"/>
    <property type="match status" value="1"/>
</dbReference>
<dbReference type="GO" id="GO:0000156">
    <property type="term" value="F:phosphorelay response regulator activity"/>
    <property type="evidence" value="ECO:0007669"/>
    <property type="project" value="TreeGrafter"/>
</dbReference>
<dbReference type="FunFam" id="1.10.10.10:FF:000018">
    <property type="entry name" value="DNA-binding response regulator ResD"/>
    <property type="match status" value="1"/>
</dbReference>
<accession>A0AAJ1IDN0</accession>
<dbReference type="Gene3D" id="1.10.10.10">
    <property type="entry name" value="Winged helix-like DNA-binding domain superfamily/Winged helix DNA-binding domain"/>
    <property type="match status" value="1"/>
</dbReference>
<dbReference type="GO" id="GO:0005829">
    <property type="term" value="C:cytosol"/>
    <property type="evidence" value="ECO:0007669"/>
    <property type="project" value="TreeGrafter"/>
</dbReference>
<proteinExistence type="predicted"/>
<evidence type="ECO:0000256" key="4">
    <source>
        <dbReference type="ARBA" id="ARBA00023015"/>
    </source>
</evidence>
<keyword evidence="4" id="KW-0805">Transcription regulation</keyword>
<dbReference type="AlphaFoldDB" id="A0AAJ1IDN0"/>
<evidence type="ECO:0000256" key="6">
    <source>
        <dbReference type="ARBA" id="ARBA00023163"/>
    </source>
</evidence>
<dbReference type="PROSITE" id="PS50110">
    <property type="entry name" value="RESPONSE_REGULATORY"/>
    <property type="match status" value="1"/>
</dbReference>
<organism evidence="12 13">
    <name type="scientific">Candidatus Thalassospirochaeta sargassi</name>
    <dbReference type="NCBI Taxonomy" id="3119039"/>
    <lineage>
        <taxon>Bacteria</taxon>
        <taxon>Pseudomonadati</taxon>
        <taxon>Spirochaetota</taxon>
        <taxon>Spirochaetia</taxon>
        <taxon>Spirochaetales</taxon>
        <taxon>Spirochaetaceae</taxon>
        <taxon>Candidatus Thalassospirochaeta</taxon>
    </lineage>
</organism>